<dbReference type="CDD" id="cd08369">
    <property type="entry name" value="FMT_core"/>
    <property type="match status" value="1"/>
</dbReference>
<gene>
    <name evidence="3" type="ORF">BKG73_22420</name>
</gene>
<protein>
    <submittedName>
        <fullName evidence="3">Methionyl-tRNA formyltransferase</fullName>
    </submittedName>
</protein>
<dbReference type="InterPro" id="IPR002376">
    <property type="entry name" value="Formyl_transf_N"/>
</dbReference>
<name>A0ABX3BV57_9MYCO</name>
<dbReference type="RefSeq" id="WP_070910473.1">
    <property type="nucleotide sequence ID" value="NZ_MLIC01000002.1"/>
</dbReference>
<dbReference type="EMBL" id="MLIH01000035">
    <property type="protein sequence ID" value="OHU06307.1"/>
    <property type="molecule type" value="Genomic_DNA"/>
</dbReference>
<dbReference type="InterPro" id="IPR036477">
    <property type="entry name" value="Formyl_transf_N_sf"/>
</dbReference>
<dbReference type="PANTHER" id="PTHR11138">
    <property type="entry name" value="METHIONYL-TRNA FORMYLTRANSFERASE"/>
    <property type="match status" value="1"/>
</dbReference>
<evidence type="ECO:0000313" key="3">
    <source>
        <dbReference type="EMBL" id="OHU06307.1"/>
    </source>
</evidence>
<dbReference type="Pfam" id="PF00551">
    <property type="entry name" value="Formyl_trans_N"/>
    <property type="match status" value="1"/>
</dbReference>
<dbReference type="InterPro" id="IPR005793">
    <property type="entry name" value="Formyl_trans_C"/>
</dbReference>
<feature type="domain" description="Formyl transferase C-terminal" evidence="2">
    <location>
        <begin position="204"/>
        <end position="303"/>
    </location>
</feature>
<dbReference type="Gene3D" id="3.40.50.12230">
    <property type="match status" value="1"/>
</dbReference>
<comment type="caution">
    <text evidence="3">The sequence shown here is derived from an EMBL/GenBank/DDBJ whole genome shotgun (WGS) entry which is preliminary data.</text>
</comment>
<sequence>MRVVSFGYQVWGYRTLQALIDLGHEVVLAVTHPTSAEAYKAIWSAPVDELAREHGIPVHFTQRVDDETIDLVKSAEPDVIVVNSWYNRMPVELYDFPPHGTLNFHDSLLPKFTGFSPVLWSLISGESEFGLTVHRMDSGLDTGDILVQRSLPIGPADTGTELVLRGMELIPGVLGEALNALESGSAVWRPQNKADRTYCHKRSERDSAIDWSWPAEDLERFVRALSDPYPRPFTHYNGERIEVLEARISEARYGGTPGRVIVQEEGGVVVCGSDAYRVGNRGLVITRIRGADGIERSGEEFFRRGGYLTSHT</sequence>
<feature type="domain" description="Formyl transferase N-terminal" evidence="1">
    <location>
        <begin position="2"/>
        <end position="169"/>
    </location>
</feature>
<dbReference type="InterPro" id="IPR011034">
    <property type="entry name" value="Formyl_transferase-like_C_sf"/>
</dbReference>
<evidence type="ECO:0000313" key="4">
    <source>
        <dbReference type="Proteomes" id="UP000179621"/>
    </source>
</evidence>
<organism evidence="3 4">
    <name type="scientific">Mycobacteroides saopaulense</name>
    <dbReference type="NCBI Taxonomy" id="1578165"/>
    <lineage>
        <taxon>Bacteria</taxon>
        <taxon>Bacillati</taxon>
        <taxon>Actinomycetota</taxon>
        <taxon>Actinomycetes</taxon>
        <taxon>Mycobacteriales</taxon>
        <taxon>Mycobacteriaceae</taxon>
        <taxon>Mycobacteroides</taxon>
    </lineage>
</organism>
<dbReference type="PANTHER" id="PTHR11138:SF5">
    <property type="entry name" value="METHIONYL-TRNA FORMYLTRANSFERASE, MITOCHONDRIAL"/>
    <property type="match status" value="1"/>
</dbReference>
<keyword evidence="4" id="KW-1185">Reference proteome</keyword>
<evidence type="ECO:0000259" key="2">
    <source>
        <dbReference type="Pfam" id="PF02911"/>
    </source>
</evidence>
<proteinExistence type="predicted"/>
<dbReference type="SUPFAM" id="SSF50486">
    <property type="entry name" value="FMT C-terminal domain-like"/>
    <property type="match status" value="1"/>
</dbReference>
<evidence type="ECO:0000259" key="1">
    <source>
        <dbReference type="Pfam" id="PF00551"/>
    </source>
</evidence>
<dbReference type="Proteomes" id="UP000179621">
    <property type="component" value="Unassembled WGS sequence"/>
</dbReference>
<dbReference type="SUPFAM" id="SSF53328">
    <property type="entry name" value="Formyltransferase"/>
    <property type="match status" value="1"/>
</dbReference>
<dbReference type="Pfam" id="PF02911">
    <property type="entry name" value="Formyl_trans_C"/>
    <property type="match status" value="1"/>
</dbReference>
<accession>A0ABX3BV57</accession>
<reference evidence="3 4" key="1">
    <citation type="submission" date="2016-10" db="EMBL/GenBank/DDBJ databases">
        <title>Evaluation of Human, Animal and Environmental Mycobacterium chelonae Isolates by Core Genome Phylogenomic Analysis, Targeted Gene Comparison, and Anti-microbial Susceptibility Patterns: A Tale of Mistaken Identities.</title>
        <authorList>
            <person name="Fogelson S.B."/>
            <person name="Camus A.C."/>
            <person name="Lorenz W."/>
            <person name="Vasireddy R."/>
            <person name="Vasireddy S."/>
            <person name="Smith T."/>
            <person name="Brown-Elliott B.A."/>
            <person name="Wallace R.J.Jr."/>
            <person name="Hasan N.A."/>
            <person name="Reischl U."/>
            <person name="Sanchez S."/>
        </authorList>
    </citation>
    <scope>NUCLEOTIDE SEQUENCE [LARGE SCALE GENOMIC DNA]</scope>
    <source>
        <strain evidence="3 4">8528</strain>
    </source>
</reference>